<comment type="cofactor">
    <cofactor evidence="1">
        <name>L-ascorbate</name>
        <dbReference type="ChEBI" id="CHEBI:38290"/>
    </cofactor>
</comment>
<accession>A0AAN6YJG1</accession>
<evidence type="ECO:0000256" key="1">
    <source>
        <dbReference type="ARBA" id="ARBA00001961"/>
    </source>
</evidence>
<reference evidence="8" key="2">
    <citation type="submission" date="2023-05" db="EMBL/GenBank/DDBJ databases">
        <authorList>
            <consortium name="Lawrence Berkeley National Laboratory"/>
            <person name="Steindorff A."/>
            <person name="Hensen N."/>
            <person name="Bonometti L."/>
            <person name="Westerberg I."/>
            <person name="Brannstrom I.O."/>
            <person name="Guillou S."/>
            <person name="Cros-Aarteil S."/>
            <person name="Calhoun S."/>
            <person name="Haridas S."/>
            <person name="Kuo A."/>
            <person name="Mondo S."/>
            <person name="Pangilinan J."/>
            <person name="Riley R."/>
            <person name="Labutti K."/>
            <person name="Andreopoulos B."/>
            <person name="Lipzen A."/>
            <person name="Chen C."/>
            <person name="Yanf M."/>
            <person name="Daum C."/>
            <person name="Ng V."/>
            <person name="Clum A."/>
            <person name="Ohm R."/>
            <person name="Martin F."/>
            <person name="Silar P."/>
            <person name="Natvig D."/>
            <person name="Lalanne C."/>
            <person name="Gautier V."/>
            <person name="Ament-Velasquez S.L."/>
            <person name="Kruys A."/>
            <person name="Hutchinson M.I."/>
            <person name="Powell A.J."/>
            <person name="Barry K."/>
            <person name="Miller A.N."/>
            <person name="Grigoriev I.V."/>
            <person name="Debuchy R."/>
            <person name="Gladieux P."/>
            <person name="Thoren M.H."/>
            <person name="Johannesson H."/>
        </authorList>
    </citation>
    <scope>NUCLEOTIDE SEQUENCE</scope>
    <source>
        <strain evidence="8">PSN293</strain>
    </source>
</reference>
<dbReference type="InterPro" id="IPR006620">
    <property type="entry name" value="Pro_4_hyd_alph"/>
</dbReference>
<proteinExistence type="predicted"/>
<evidence type="ECO:0000256" key="6">
    <source>
        <dbReference type="SAM" id="MobiDB-lite"/>
    </source>
</evidence>
<protein>
    <recommendedName>
        <fullName evidence="7">Prolyl 4-hydroxylase alpha subunit domain-containing protein</fullName>
    </recommendedName>
</protein>
<comment type="caution">
    <text evidence="8">The sequence shown here is derived from an EMBL/GenBank/DDBJ whole genome shotgun (WGS) entry which is preliminary data.</text>
</comment>
<keyword evidence="9" id="KW-1185">Reference proteome</keyword>
<keyword evidence="4" id="KW-0560">Oxidoreductase</keyword>
<dbReference type="GO" id="GO:0005506">
    <property type="term" value="F:iron ion binding"/>
    <property type="evidence" value="ECO:0007669"/>
    <property type="project" value="InterPro"/>
</dbReference>
<dbReference type="EMBL" id="MU858047">
    <property type="protein sequence ID" value="KAK4219553.1"/>
    <property type="molecule type" value="Genomic_DNA"/>
</dbReference>
<dbReference type="GO" id="GO:0004656">
    <property type="term" value="F:procollagen-proline 4-dioxygenase activity"/>
    <property type="evidence" value="ECO:0007669"/>
    <property type="project" value="TreeGrafter"/>
</dbReference>
<dbReference type="GO" id="GO:0031418">
    <property type="term" value="F:L-ascorbic acid binding"/>
    <property type="evidence" value="ECO:0007669"/>
    <property type="project" value="InterPro"/>
</dbReference>
<dbReference type="Pfam" id="PF13640">
    <property type="entry name" value="2OG-FeII_Oxy_3"/>
    <property type="match status" value="1"/>
</dbReference>
<feature type="domain" description="Prolyl 4-hydroxylase alpha subunit" evidence="7">
    <location>
        <begin position="88"/>
        <end position="317"/>
    </location>
</feature>
<evidence type="ECO:0000256" key="3">
    <source>
        <dbReference type="ARBA" id="ARBA00022964"/>
    </source>
</evidence>
<dbReference type="PANTHER" id="PTHR10869:SF241">
    <property type="entry name" value="FE2OG DIOXYGENASE DOMAIN-CONTAINING PROTEIN"/>
    <property type="match status" value="1"/>
</dbReference>
<evidence type="ECO:0000259" key="7">
    <source>
        <dbReference type="SMART" id="SM00702"/>
    </source>
</evidence>
<keyword evidence="2" id="KW-0479">Metal-binding</keyword>
<dbReference type="SMART" id="SM00702">
    <property type="entry name" value="P4Hc"/>
    <property type="match status" value="1"/>
</dbReference>
<sequence>MLSSILGWGKKKFDPDAPIRPSGSKESDKVTPQPTSAAKPNKPIQTLYDFNDVPIPSDFLTVDPPDLQPLTLTPIDWSKTAIPEREGYYAVVLDNVLSPSECTALLNLAEQSVPEHHKTPSDDGQTLSSWGPALVNMGGGFEILIPHYRNSDRIIWDQQEVVDRIWERCLRAPGLRERLAVIENEPRLTGTERNFRLADARWEFRKVNKRMRFLKYGGGQFFKPHCDSAYIEQTPEGKTLKTLFTIHLYLNDSQQVTNDDSVDLVGGATSFLCRDEKRKVDVDPKAGRVLIFQHHGLLHSGDDVKKGIKYTMRSDIVYEMSLPEDKEEENK</sequence>
<organism evidence="8 9">
    <name type="scientific">Rhypophila decipiens</name>
    <dbReference type="NCBI Taxonomy" id="261697"/>
    <lineage>
        <taxon>Eukaryota</taxon>
        <taxon>Fungi</taxon>
        <taxon>Dikarya</taxon>
        <taxon>Ascomycota</taxon>
        <taxon>Pezizomycotina</taxon>
        <taxon>Sordariomycetes</taxon>
        <taxon>Sordariomycetidae</taxon>
        <taxon>Sordariales</taxon>
        <taxon>Naviculisporaceae</taxon>
        <taxon>Rhypophila</taxon>
    </lineage>
</organism>
<evidence type="ECO:0000256" key="2">
    <source>
        <dbReference type="ARBA" id="ARBA00022723"/>
    </source>
</evidence>
<keyword evidence="3" id="KW-0223">Dioxygenase</keyword>
<dbReference type="InterPro" id="IPR044862">
    <property type="entry name" value="Pro_4_hyd_alph_FE2OG_OXY"/>
</dbReference>
<dbReference type="AlphaFoldDB" id="A0AAN6YJG1"/>
<evidence type="ECO:0000313" key="8">
    <source>
        <dbReference type="EMBL" id="KAK4219553.1"/>
    </source>
</evidence>
<gene>
    <name evidence="8" type="ORF">QBC37DRAFT_272332</name>
</gene>
<reference evidence="8" key="1">
    <citation type="journal article" date="2023" name="Mol. Phylogenet. Evol.">
        <title>Genome-scale phylogeny and comparative genomics of the fungal order Sordariales.</title>
        <authorList>
            <person name="Hensen N."/>
            <person name="Bonometti L."/>
            <person name="Westerberg I."/>
            <person name="Brannstrom I.O."/>
            <person name="Guillou S."/>
            <person name="Cros-Aarteil S."/>
            <person name="Calhoun S."/>
            <person name="Haridas S."/>
            <person name="Kuo A."/>
            <person name="Mondo S."/>
            <person name="Pangilinan J."/>
            <person name="Riley R."/>
            <person name="LaButti K."/>
            <person name="Andreopoulos B."/>
            <person name="Lipzen A."/>
            <person name="Chen C."/>
            <person name="Yan M."/>
            <person name="Daum C."/>
            <person name="Ng V."/>
            <person name="Clum A."/>
            <person name="Steindorff A."/>
            <person name="Ohm R.A."/>
            <person name="Martin F."/>
            <person name="Silar P."/>
            <person name="Natvig D.O."/>
            <person name="Lalanne C."/>
            <person name="Gautier V."/>
            <person name="Ament-Velasquez S.L."/>
            <person name="Kruys A."/>
            <person name="Hutchinson M.I."/>
            <person name="Powell A.J."/>
            <person name="Barry K."/>
            <person name="Miller A.N."/>
            <person name="Grigoriev I.V."/>
            <person name="Debuchy R."/>
            <person name="Gladieux P."/>
            <person name="Hiltunen Thoren M."/>
            <person name="Johannesson H."/>
        </authorList>
    </citation>
    <scope>NUCLEOTIDE SEQUENCE</scope>
    <source>
        <strain evidence="8">PSN293</strain>
    </source>
</reference>
<evidence type="ECO:0000256" key="5">
    <source>
        <dbReference type="ARBA" id="ARBA00023004"/>
    </source>
</evidence>
<dbReference type="InterPro" id="IPR045054">
    <property type="entry name" value="P4HA-like"/>
</dbReference>
<feature type="region of interest" description="Disordered" evidence="6">
    <location>
        <begin position="1"/>
        <end position="43"/>
    </location>
</feature>
<keyword evidence="5" id="KW-0408">Iron</keyword>
<evidence type="ECO:0000313" key="9">
    <source>
        <dbReference type="Proteomes" id="UP001301769"/>
    </source>
</evidence>
<dbReference type="Proteomes" id="UP001301769">
    <property type="component" value="Unassembled WGS sequence"/>
</dbReference>
<dbReference type="Gene3D" id="2.60.120.620">
    <property type="entry name" value="q2cbj1_9rhob like domain"/>
    <property type="match status" value="1"/>
</dbReference>
<dbReference type="GO" id="GO:0005783">
    <property type="term" value="C:endoplasmic reticulum"/>
    <property type="evidence" value="ECO:0007669"/>
    <property type="project" value="TreeGrafter"/>
</dbReference>
<feature type="compositionally biased region" description="Basic and acidic residues" evidence="6">
    <location>
        <begin position="11"/>
        <end position="29"/>
    </location>
</feature>
<evidence type="ECO:0000256" key="4">
    <source>
        <dbReference type="ARBA" id="ARBA00023002"/>
    </source>
</evidence>
<name>A0AAN6YJG1_9PEZI</name>
<dbReference type="SUPFAM" id="SSF51197">
    <property type="entry name" value="Clavaminate synthase-like"/>
    <property type="match status" value="1"/>
</dbReference>
<dbReference type="PANTHER" id="PTHR10869">
    <property type="entry name" value="PROLYL 4-HYDROXYLASE ALPHA SUBUNIT"/>
    <property type="match status" value="1"/>
</dbReference>